<organism evidence="3 4">
    <name type="scientific">Photorhabdus cinerea</name>
    <dbReference type="NCBI Taxonomy" id="471575"/>
    <lineage>
        <taxon>Bacteria</taxon>
        <taxon>Pseudomonadati</taxon>
        <taxon>Pseudomonadota</taxon>
        <taxon>Gammaproteobacteria</taxon>
        <taxon>Enterobacterales</taxon>
        <taxon>Morganellaceae</taxon>
        <taxon>Photorhabdus</taxon>
    </lineage>
</organism>
<dbReference type="GO" id="GO:0000166">
    <property type="term" value="F:nucleotide binding"/>
    <property type="evidence" value="ECO:0007669"/>
    <property type="project" value="InterPro"/>
</dbReference>
<gene>
    <name evidence="3" type="ORF">C5469_15345</name>
</gene>
<dbReference type="Pfam" id="PF22725">
    <property type="entry name" value="GFO_IDH_MocA_C3"/>
    <property type="match status" value="1"/>
</dbReference>
<dbReference type="SUPFAM" id="SSF51735">
    <property type="entry name" value="NAD(P)-binding Rossmann-fold domains"/>
    <property type="match status" value="1"/>
</dbReference>
<dbReference type="Pfam" id="PF01408">
    <property type="entry name" value="GFO_IDH_MocA"/>
    <property type="match status" value="1"/>
</dbReference>
<protein>
    <recommendedName>
        <fullName evidence="5">Gfo/Idh/MocA-like oxidoreductase N-terminal domain-containing protein</fullName>
    </recommendedName>
</protein>
<keyword evidence="4" id="KW-1185">Reference proteome</keyword>
<reference evidence="3 4" key="1">
    <citation type="submission" date="2018-02" db="EMBL/GenBank/DDBJ databases">
        <authorList>
            <person name="Machado R.A."/>
        </authorList>
    </citation>
    <scope>NUCLEOTIDE SEQUENCE [LARGE SCALE GENOMIC DNA]</scope>
    <source>
        <strain evidence="3 4">DSM 19724</strain>
    </source>
</reference>
<evidence type="ECO:0000313" key="4">
    <source>
        <dbReference type="Proteomes" id="UP000591844"/>
    </source>
</evidence>
<feature type="domain" description="GFO/IDH/MocA-like oxidoreductase" evidence="2">
    <location>
        <begin position="139"/>
        <end position="246"/>
    </location>
</feature>
<evidence type="ECO:0008006" key="5">
    <source>
        <dbReference type="Google" id="ProtNLM"/>
    </source>
</evidence>
<dbReference type="PANTHER" id="PTHR46368">
    <property type="match status" value="1"/>
</dbReference>
<dbReference type="AlphaFoldDB" id="A0A7X5TJ04"/>
<accession>A0A7X5TJ04</accession>
<dbReference type="Gene3D" id="3.40.50.720">
    <property type="entry name" value="NAD(P)-binding Rossmann-like Domain"/>
    <property type="match status" value="1"/>
</dbReference>
<dbReference type="PANTHER" id="PTHR46368:SF4">
    <property type="entry name" value="OS10G0403700 PROTEIN"/>
    <property type="match status" value="1"/>
</dbReference>
<comment type="caution">
    <text evidence="3">The sequence shown here is derived from an EMBL/GenBank/DDBJ whole genome shotgun (WGS) entry which is preliminary data.</text>
</comment>
<evidence type="ECO:0000313" key="3">
    <source>
        <dbReference type="EMBL" id="NHB93437.1"/>
    </source>
</evidence>
<sequence length="340" mass="39104">MINLGIIGTGLIAKIIAKSCVNTGVKVYSVLSRSKNNAESFCREFCGKRGKGYTVPEAFFEDPGLDAVYIATPSSTKEFYMRLCLEYKKHTLVEKPLPSSMFLSEFLELSKERNIIWMDATHFVHNELYNSLPQLINENVGKIVRIDSSFFWPSTDYSHIKFNRRLEDKGALGDLGWYPIRMVLSLIERKEIYKLDSFVLKKETGAILEFNAIGLTNSNITFSMASSYRGSTARQEVTISGEKGEISIRDFVMPYCGSFVYDRMLPFLRVKIASGLKPLVDEEYKRIFFKELQHHRMVYNFIDFIKGNKDKYILDELQRKSLDTIKLIETIQCQSDSLQI</sequence>
<dbReference type="InterPro" id="IPR000683">
    <property type="entry name" value="Gfo/Idh/MocA-like_OxRdtase_N"/>
</dbReference>
<dbReference type="Proteomes" id="UP000591844">
    <property type="component" value="Unassembled WGS sequence"/>
</dbReference>
<dbReference type="RefSeq" id="WP_166308337.1">
    <property type="nucleotide sequence ID" value="NZ_CAWPIB010000015.1"/>
</dbReference>
<dbReference type="SUPFAM" id="SSF55347">
    <property type="entry name" value="Glyceraldehyde-3-phosphate dehydrogenase-like, C-terminal domain"/>
    <property type="match status" value="1"/>
</dbReference>
<feature type="domain" description="Gfo/Idh/MocA-like oxidoreductase N-terminal" evidence="1">
    <location>
        <begin position="2"/>
        <end position="109"/>
    </location>
</feature>
<name>A0A7X5TJ04_9GAMM</name>
<evidence type="ECO:0000259" key="2">
    <source>
        <dbReference type="Pfam" id="PF22725"/>
    </source>
</evidence>
<proteinExistence type="predicted"/>
<dbReference type="Gene3D" id="3.30.360.10">
    <property type="entry name" value="Dihydrodipicolinate Reductase, domain 2"/>
    <property type="match status" value="1"/>
</dbReference>
<evidence type="ECO:0000259" key="1">
    <source>
        <dbReference type="Pfam" id="PF01408"/>
    </source>
</evidence>
<dbReference type="InterPro" id="IPR036291">
    <property type="entry name" value="NAD(P)-bd_dom_sf"/>
</dbReference>
<dbReference type="InterPro" id="IPR055170">
    <property type="entry name" value="GFO_IDH_MocA-like_dom"/>
</dbReference>
<dbReference type="EMBL" id="PUJW01000015">
    <property type="protein sequence ID" value="NHB93437.1"/>
    <property type="molecule type" value="Genomic_DNA"/>
</dbReference>